<keyword evidence="2 6" id="KW-0812">Transmembrane</keyword>
<dbReference type="SUPFAM" id="SSF103481">
    <property type="entry name" value="Multidrug resistance efflux transporter EmrE"/>
    <property type="match status" value="1"/>
</dbReference>
<name>A0A3N4LXI8_9PEZI</name>
<sequence>MRGFDNVSPTVQISIGVLVGILSTSVQSLGLTLQRKSHLLEDDRPAHLHRRPPHRRRMWQIGMLLFIISNILGSTVQITTLPLVLLSPLQSSGLVFNSICATLILAEPFTRLSFIGTVLVCIGATLIAAFGAMKEPTHSLDELLGLLSGMPFLLWMGGQALVVAGILIAARLSSMLRPKLKHTPKMRMIRGVAYGCVSGVLSADTLLLAKSAVELLVRTIIDRINQFNRWQSWMILVGLVVLAITQLYYLHRGLKLCSTSVLYPLVFCVYNIIAILDGLIYYKQASRLSALSGGLIALGTIILLTGVLALSWRLSEESPPGGPQQTTQSILTPNLGLLEQHDEAELETGAAEDENAESGDETTATESTSLLRRPGPRRRAMTEVEEIWGELEDDSNAGRKLISGPSTPLEGSRRPSASEGVRRFSFRRSSRGGAVGEGEELQEAIGGWWPMKWWGKGHSGSRERGDRGGGGVVVVVQCRCSFYVYVLLFCDFIYLMALDSYLNF</sequence>
<dbReference type="Gene3D" id="1.10.3730.20">
    <property type="match status" value="1"/>
</dbReference>
<dbReference type="InParanoid" id="A0A3N4LXI8"/>
<feature type="transmembrane region" description="Helical" evidence="6">
    <location>
        <begin position="112"/>
        <end position="132"/>
    </location>
</feature>
<dbReference type="InterPro" id="IPR008521">
    <property type="entry name" value="Mg_trans_NIPA"/>
</dbReference>
<organism evidence="7 8">
    <name type="scientific">Terfezia boudieri ATCC MYA-4762</name>
    <dbReference type="NCBI Taxonomy" id="1051890"/>
    <lineage>
        <taxon>Eukaryota</taxon>
        <taxon>Fungi</taxon>
        <taxon>Dikarya</taxon>
        <taxon>Ascomycota</taxon>
        <taxon>Pezizomycotina</taxon>
        <taxon>Pezizomycetes</taxon>
        <taxon>Pezizales</taxon>
        <taxon>Pezizaceae</taxon>
        <taxon>Terfezia</taxon>
    </lineage>
</organism>
<dbReference type="Pfam" id="PF05653">
    <property type="entry name" value="Mg_trans_NIPA"/>
    <property type="match status" value="1"/>
</dbReference>
<accession>A0A3N4LXI8</accession>
<evidence type="ECO:0008006" key="9">
    <source>
        <dbReference type="Google" id="ProtNLM"/>
    </source>
</evidence>
<evidence type="ECO:0000256" key="1">
    <source>
        <dbReference type="ARBA" id="ARBA00004141"/>
    </source>
</evidence>
<dbReference type="InterPro" id="IPR037185">
    <property type="entry name" value="EmrE-like"/>
</dbReference>
<dbReference type="Proteomes" id="UP000267821">
    <property type="component" value="Unassembled WGS sequence"/>
</dbReference>
<feature type="transmembrane region" description="Helical" evidence="6">
    <location>
        <begin position="58"/>
        <end position="78"/>
    </location>
</feature>
<dbReference type="GO" id="GO:0015095">
    <property type="term" value="F:magnesium ion transmembrane transporter activity"/>
    <property type="evidence" value="ECO:0007669"/>
    <property type="project" value="InterPro"/>
</dbReference>
<feature type="region of interest" description="Disordered" evidence="5">
    <location>
        <begin position="345"/>
        <end position="379"/>
    </location>
</feature>
<evidence type="ECO:0000256" key="4">
    <source>
        <dbReference type="ARBA" id="ARBA00023136"/>
    </source>
</evidence>
<dbReference type="OrthoDB" id="2504919at2759"/>
<evidence type="ECO:0000256" key="5">
    <source>
        <dbReference type="SAM" id="MobiDB-lite"/>
    </source>
</evidence>
<protein>
    <recommendedName>
        <fullName evidence="9">DUF803-domain-containing protein</fullName>
    </recommendedName>
</protein>
<evidence type="ECO:0000313" key="7">
    <source>
        <dbReference type="EMBL" id="RPB27510.1"/>
    </source>
</evidence>
<feature type="compositionally biased region" description="Acidic residues" evidence="5">
    <location>
        <begin position="345"/>
        <end position="360"/>
    </location>
</feature>
<keyword evidence="3 6" id="KW-1133">Transmembrane helix</keyword>
<dbReference type="PANTHER" id="PTHR12570">
    <property type="match status" value="1"/>
</dbReference>
<feature type="transmembrane region" description="Helical" evidence="6">
    <location>
        <begin position="288"/>
        <end position="310"/>
    </location>
</feature>
<proteinExistence type="predicted"/>
<comment type="subcellular location">
    <subcellularLocation>
        <location evidence="1">Membrane</location>
        <topology evidence="1">Multi-pass membrane protein</topology>
    </subcellularLocation>
</comment>
<feature type="transmembrane region" description="Helical" evidence="6">
    <location>
        <begin position="230"/>
        <end position="250"/>
    </location>
</feature>
<evidence type="ECO:0000313" key="8">
    <source>
        <dbReference type="Proteomes" id="UP000267821"/>
    </source>
</evidence>
<feature type="transmembrane region" description="Helical" evidence="6">
    <location>
        <begin position="482"/>
        <end position="502"/>
    </location>
</feature>
<feature type="region of interest" description="Disordered" evidence="5">
    <location>
        <begin position="396"/>
        <end position="421"/>
    </location>
</feature>
<reference evidence="7 8" key="1">
    <citation type="journal article" date="2018" name="Nat. Ecol. Evol.">
        <title>Pezizomycetes genomes reveal the molecular basis of ectomycorrhizal truffle lifestyle.</title>
        <authorList>
            <person name="Murat C."/>
            <person name="Payen T."/>
            <person name="Noel B."/>
            <person name="Kuo A."/>
            <person name="Morin E."/>
            <person name="Chen J."/>
            <person name="Kohler A."/>
            <person name="Krizsan K."/>
            <person name="Balestrini R."/>
            <person name="Da Silva C."/>
            <person name="Montanini B."/>
            <person name="Hainaut M."/>
            <person name="Levati E."/>
            <person name="Barry K.W."/>
            <person name="Belfiori B."/>
            <person name="Cichocki N."/>
            <person name="Clum A."/>
            <person name="Dockter R.B."/>
            <person name="Fauchery L."/>
            <person name="Guy J."/>
            <person name="Iotti M."/>
            <person name="Le Tacon F."/>
            <person name="Lindquist E.A."/>
            <person name="Lipzen A."/>
            <person name="Malagnac F."/>
            <person name="Mello A."/>
            <person name="Molinier V."/>
            <person name="Miyauchi S."/>
            <person name="Poulain J."/>
            <person name="Riccioni C."/>
            <person name="Rubini A."/>
            <person name="Sitrit Y."/>
            <person name="Splivallo R."/>
            <person name="Traeger S."/>
            <person name="Wang M."/>
            <person name="Zifcakova L."/>
            <person name="Wipf D."/>
            <person name="Zambonelli A."/>
            <person name="Paolocci F."/>
            <person name="Nowrousian M."/>
            <person name="Ottonello S."/>
            <person name="Baldrian P."/>
            <person name="Spatafora J.W."/>
            <person name="Henrissat B."/>
            <person name="Nagy L.G."/>
            <person name="Aury J.M."/>
            <person name="Wincker P."/>
            <person name="Grigoriev I.V."/>
            <person name="Bonfante P."/>
            <person name="Martin F.M."/>
        </authorList>
    </citation>
    <scope>NUCLEOTIDE SEQUENCE [LARGE SCALE GENOMIC DNA]</scope>
    <source>
        <strain evidence="7 8">ATCC MYA-4762</strain>
    </source>
</reference>
<feature type="transmembrane region" description="Helical" evidence="6">
    <location>
        <begin position="12"/>
        <end position="33"/>
    </location>
</feature>
<keyword evidence="8" id="KW-1185">Reference proteome</keyword>
<feature type="compositionally biased region" description="Polar residues" evidence="5">
    <location>
        <begin position="361"/>
        <end position="370"/>
    </location>
</feature>
<dbReference type="EMBL" id="ML121531">
    <property type="protein sequence ID" value="RPB27510.1"/>
    <property type="molecule type" value="Genomic_DNA"/>
</dbReference>
<evidence type="ECO:0000256" key="3">
    <source>
        <dbReference type="ARBA" id="ARBA00022989"/>
    </source>
</evidence>
<feature type="transmembrane region" description="Helical" evidence="6">
    <location>
        <begin position="84"/>
        <end position="105"/>
    </location>
</feature>
<feature type="transmembrane region" description="Helical" evidence="6">
    <location>
        <begin position="152"/>
        <end position="170"/>
    </location>
</feature>
<dbReference type="PANTHER" id="PTHR12570:SF86">
    <property type="entry name" value="ADR321CP"/>
    <property type="match status" value="1"/>
</dbReference>
<keyword evidence="4 6" id="KW-0472">Membrane</keyword>
<dbReference type="AlphaFoldDB" id="A0A3N4LXI8"/>
<gene>
    <name evidence="7" type="ORF">L211DRAFT_779303</name>
</gene>
<evidence type="ECO:0000256" key="6">
    <source>
        <dbReference type="SAM" id="Phobius"/>
    </source>
</evidence>
<feature type="transmembrane region" description="Helical" evidence="6">
    <location>
        <begin position="191"/>
        <end position="210"/>
    </location>
</feature>
<evidence type="ECO:0000256" key="2">
    <source>
        <dbReference type="ARBA" id="ARBA00022692"/>
    </source>
</evidence>
<dbReference type="GO" id="GO:0016020">
    <property type="term" value="C:membrane"/>
    <property type="evidence" value="ECO:0007669"/>
    <property type="project" value="UniProtKB-SubCell"/>
</dbReference>
<feature type="transmembrane region" description="Helical" evidence="6">
    <location>
        <begin position="262"/>
        <end position="282"/>
    </location>
</feature>